<reference evidence="2" key="1">
    <citation type="submission" date="2022-07" db="EMBL/GenBank/DDBJ databases">
        <authorList>
            <person name="Trinca V."/>
            <person name="Uliana J.V.C."/>
            <person name="Torres T.T."/>
            <person name="Ward R.J."/>
            <person name="Monesi N."/>
        </authorList>
    </citation>
    <scope>NUCLEOTIDE SEQUENCE</scope>
    <source>
        <strain evidence="2">HSMRA1968</strain>
        <tissue evidence="2">Whole embryos</tissue>
    </source>
</reference>
<feature type="compositionally biased region" description="Acidic residues" evidence="1">
    <location>
        <begin position="42"/>
        <end position="58"/>
    </location>
</feature>
<dbReference type="AlphaFoldDB" id="A0A9Q0N2G2"/>
<sequence length="68" mass="7865">MDENLPSDDLFQLDDDPLDIERIFVAESLEQVQFEDIPGLDLEQEEAQDDIDELDQDSESPKETYSEC</sequence>
<accession>A0A9Q0N2G2</accession>
<comment type="caution">
    <text evidence="2">The sequence shown here is derived from an EMBL/GenBank/DDBJ whole genome shotgun (WGS) entry which is preliminary data.</text>
</comment>
<feature type="region of interest" description="Disordered" evidence="1">
    <location>
        <begin position="36"/>
        <end position="68"/>
    </location>
</feature>
<dbReference type="Proteomes" id="UP001151699">
    <property type="component" value="Chromosome B"/>
</dbReference>
<name>A0A9Q0N2G2_9DIPT</name>
<dbReference type="EMBL" id="WJQU01000002">
    <property type="protein sequence ID" value="KAJ6641792.1"/>
    <property type="molecule type" value="Genomic_DNA"/>
</dbReference>
<gene>
    <name evidence="2" type="ORF">Bhyg_06735</name>
</gene>
<feature type="compositionally biased region" description="Basic and acidic residues" evidence="1">
    <location>
        <begin position="59"/>
        <end position="68"/>
    </location>
</feature>
<evidence type="ECO:0000313" key="3">
    <source>
        <dbReference type="Proteomes" id="UP001151699"/>
    </source>
</evidence>
<keyword evidence="3" id="KW-1185">Reference proteome</keyword>
<evidence type="ECO:0000256" key="1">
    <source>
        <dbReference type="SAM" id="MobiDB-lite"/>
    </source>
</evidence>
<organism evidence="2 3">
    <name type="scientific">Pseudolycoriella hygida</name>
    <dbReference type="NCBI Taxonomy" id="35572"/>
    <lineage>
        <taxon>Eukaryota</taxon>
        <taxon>Metazoa</taxon>
        <taxon>Ecdysozoa</taxon>
        <taxon>Arthropoda</taxon>
        <taxon>Hexapoda</taxon>
        <taxon>Insecta</taxon>
        <taxon>Pterygota</taxon>
        <taxon>Neoptera</taxon>
        <taxon>Endopterygota</taxon>
        <taxon>Diptera</taxon>
        <taxon>Nematocera</taxon>
        <taxon>Sciaroidea</taxon>
        <taxon>Sciaridae</taxon>
        <taxon>Pseudolycoriella</taxon>
    </lineage>
</organism>
<evidence type="ECO:0000313" key="2">
    <source>
        <dbReference type="EMBL" id="KAJ6641792.1"/>
    </source>
</evidence>
<protein>
    <submittedName>
        <fullName evidence="2">Uncharacterized protein</fullName>
    </submittedName>
</protein>
<proteinExistence type="predicted"/>